<dbReference type="InterPro" id="IPR036390">
    <property type="entry name" value="WH_DNA-bd_sf"/>
</dbReference>
<dbReference type="EMBL" id="JACIHU010000007">
    <property type="protein sequence ID" value="MBB4480836.1"/>
    <property type="molecule type" value="Genomic_DNA"/>
</dbReference>
<evidence type="ECO:0000313" key="3">
    <source>
        <dbReference type="Proteomes" id="UP000523431"/>
    </source>
</evidence>
<evidence type="ECO:0000313" key="4">
    <source>
        <dbReference type="Proteomes" id="UP000557344"/>
    </source>
</evidence>
<organism evidence="1 4">
    <name type="scientific">Rhizobium etli</name>
    <dbReference type="NCBI Taxonomy" id="29449"/>
    <lineage>
        <taxon>Bacteria</taxon>
        <taxon>Pseudomonadati</taxon>
        <taxon>Pseudomonadota</taxon>
        <taxon>Alphaproteobacteria</taxon>
        <taxon>Hyphomicrobiales</taxon>
        <taxon>Rhizobiaceae</taxon>
        <taxon>Rhizobium/Agrobacterium group</taxon>
        <taxon>Rhizobium</taxon>
    </lineage>
</organism>
<dbReference type="AlphaFoldDB" id="A0A7W6Y7S0"/>
<dbReference type="InterPro" id="IPR036388">
    <property type="entry name" value="WH-like_DNA-bd_sf"/>
</dbReference>
<gene>
    <name evidence="1" type="ORF">GGE46_003425</name>
    <name evidence="2" type="ORF">GGE57_003671</name>
</gene>
<evidence type="ECO:0000313" key="1">
    <source>
        <dbReference type="EMBL" id="MBB4480836.1"/>
    </source>
</evidence>
<dbReference type="RefSeq" id="WP_183842372.1">
    <property type="nucleotide sequence ID" value="NZ_JACIHU010000007.1"/>
</dbReference>
<reference evidence="3 4" key="1">
    <citation type="submission" date="2020-08" db="EMBL/GenBank/DDBJ databases">
        <title>Genomic Encyclopedia of Type Strains, Phase IV (KMG-V): Genome sequencing to study the core and pangenomes of soil and plant-associated prokaryotes.</title>
        <authorList>
            <person name="Whitman W."/>
        </authorList>
    </citation>
    <scope>NUCLEOTIDE SEQUENCE [LARGE SCALE GENOMIC DNA]</scope>
    <source>
        <strain evidence="1 4">SEMIA 471</strain>
        <strain evidence="2 3">SEMIA 489</strain>
    </source>
</reference>
<dbReference type="Proteomes" id="UP000523431">
    <property type="component" value="Unassembled WGS sequence"/>
</dbReference>
<name>A0A7W6Y7S0_RHIET</name>
<dbReference type="GO" id="GO:0003677">
    <property type="term" value="F:DNA binding"/>
    <property type="evidence" value="ECO:0007669"/>
    <property type="project" value="UniProtKB-KW"/>
</dbReference>
<dbReference type="EMBL" id="JACIID010000007">
    <property type="protein sequence ID" value="MBB4536914.1"/>
    <property type="molecule type" value="Genomic_DNA"/>
</dbReference>
<accession>A0A7W6Y7S0</accession>
<dbReference type="Proteomes" id="UP000557344">
    <property type="component" value="Unassembled WGS sequence"/>
</dbReference>
<comment type="caution">
    <text evidence="1">The sequence shown here is derived from an EMBL/GenBank/DDBJ whole genome shotgun (WGS) entry which is preliminary data.</text>
</comment>
<dbReference type="Gene3D" id="1.10.10.10">
    <property type="entry name" value="Winged helix-like DNA-binding domain superfamily/Winged helix DNA-binding domain"/>
    <property type="match status" value="1"/>
</dbReference>
<protein>
    <submittedName>
        <fullName evidence="1">DNA-binding MarR family transcriptional regulator</fullName>
    </submittedName>
</protein>
<sequence length="125" mass="13887">MTKATIEHDPRPILFKAFQFIEKLRELFPDIPMQTISVFLIIAMKPGISQGELLKLMGTSQPGVSRNVMALGDVNRHGKPGLGLVIQLRDPFDARKISLCLSPRGKVLADRVIASLTKAWPDDRP</sequence>
<evidence type="ECO:0000313" key="2">
    <source>
        <dbReference type="EMBL" id="MBB4536914.1"/>
    </source>
</evidence>
<dbReference type="SUPFAM" id="SSF46785">
    <property type="entry name" value="Winged helix' DNA-binding domain"/>
    <property type="match status" value="1"/>
</dbReference>
<keyword evidence="1" id="KW-0238">DNA-binding</keyword>
<proteinExistence type="predicted"/>